<sequence>MANKNNTRIPNNSELSEQFVSASGNNFAGFVTSMNVNNIVQDDQTLEVGGITAFADEETDAWLSEDVIANQIKLLAYKRGQSCEQILETVTKKLVESEGGIAQPTQPPVAMFDYGVWWQQWSKYWLDVTNSFFQPSQDRK</sequence>
<gene>
    <name evidence="1" type="ORF">SAMN05421780_1122</name>
</gene>
<dbReference type="Proteomes" id="UP000199514">
    <property type="component" value="Unassembled WGS sequence"/>
</dbReference>
<dbReference type="AlphaFoldDB" id="A0A1I1N083"/>
<keyword evidence="2" id="KW-1185">Reference proteome</keyword>
<dbReference type="RefSeq" id="WP_091515959.1">
    <property type="nucleotide sequence ID" value="NZ_FOLE01000012.1"/>
</dbReference>
<name>A0A1I1N083_9BACT</name>
<reference evidence="1 2" key="1">
    <citation type="submission" date="2016-10" db="EMBL/GenBank/DDBJ databases">
        <authorList>
            <person name="de Groot N.N."/>
        </authorList>
    </citation>
    <scope>NUCLEOTIDE SEQUENCE [LARGE SCALE GENOMIC DNA]</scope>
    <source>
        <strain evidence="1 2">DSM 6793</strain>
    </source>
</reference>
<proteinExistence type="predicted"/>
<evidence type="ECO:0000313" key="2">
    <source>
        <dbReference type="Proteomes" id="UP000199514"/>
    </source>
</evidence>
<dbReference type="EMBL" id="FOLE01000012">
    <property type="protein sequence ID" value="SFC90756.1"/>
    <property type="molecule type" value="Genomic_DNA"/>
</dbReference>
<accession>A0A1I1N083</accession>
<protein>
    <submittedName>
        <fullName evidence="1">Uncharacterized protein</fullName>
    </submittedName>
</protein>
<evidence type="ECO:0000313" key="1">
    <source>
        <dbReference type="EMBL" id="SFC90756.1"/>
    </source>
</evidence>
<organism evidence="1 2">
    <name type="scientific">Flexibacter flexilis DSM 6793</name>
    <dbReference type="NCBI Taxonomy" id="927664"/>
    <lineage>
        <taxon>Bacteria</taxon>
        <taxon>Pseudomonadati</taxon>
        <taxon>Bacteroidota</taxon>
        <taxon>Cytophagia</taxon>
        <taxon>Cytophagales</taxon>
        <taxon>Flexibacteraceae</taxon>
        <taxon>Flexibacter</taxon>
    </lineage>
</organism>